<sequence>MKIRLIFLLGLFTFTLQAQESLDDLLKRYNKNDIPYISVQELAMPKTKCIILDAREPEEYEVSHLKDAVFIGYTHFKLNNFMTKFPNTDEAIVVYCSLGIRSETIANQLKKAGYTNVQNLYGGIFEWKNHDFSIYNSEDKETDSIHTYSKAWSKWLKKGQKVYPKLSTKSNQN</sequence>
<dbReference type="NCBIfam" id="NF045521">
    <property type="entry name" value="rhoda_near_glyco"/>
    <property type="match status" value="1"/>
</dbReference>
<dbReference type="Pfam" id="PF00581">
    <property type="entry name" value="Rhodanese"/>
    <property type="match status" value="1"/>
</dbReference>
<proteinExistence type="predicted"/>
<accession>A0ABT0H8V6</accession>
<dbReference type="PROSITE" id="PS50206">
    <property type="entry name" value="RHODANESE_3"/>
    <property type="match status" value="1"/>
</dbReference>
<reference evidence="3" key="1">
    <citation type="submission" date="2022-04" db="EMBL/GenBank/DDBJ databases">
        <authorList>
            <person name="Ren T."/>
        </authorList>
    </citation>
    <scope>NUCLEOTIDE SEQUENCE</scope>
    <source>
        <strain evidence="3">F63249</strain>
    </source>
</reference>
<evidence type="ECO:0000256" key="1">
    <source>
        <dbReference type="SAM" id="SignalP"/>
    </source>
</evidence>
<gene>
    <name evidence="3" type="ORF">MUY34_07420</name>
</gene>
<dbReference type="EMBL" id="JALPQF010000006">
    <property type="protein sequence ID" value="MCK8480444.1"/>
    <property type="molecule type" value="Genomic_DNA"/>
</dbReference>
<evidence type="ECO:0000313" key="3">
    <source>
        <dbReference type="EMBL" id="MCK8480444.1"/>
    </source>
</evidence>
<feature type="domain" description="Rhodanese" evidence="2">
    <location>
        <begin position="45"/>
        <end position="136"/>
    </location>
</feature>
<feature type="signal peptide" evidence="1">
    <location>
        <begin position="1"/>
        <end position="18"/>
    </location>
</feature>
<dbReference type="SUPFAM" id="SSF52821">
    <property type="entry name" value="Rhodanese/Cell cycle control phosphatase"/>
    <property type="match status" value="1"/>
</dbReference>
<dbReference type="PANTHER" id="PTHR43031">
    <property type="entry name" value="FAD-DEPENDENT OXIDOREDUCTASE"/>
    <property type="match status" value="1"/>
</dbReference>
<evidence type="ECO:0000313" key="4">
    <source>
        <dbReference type="Proteomes" id="UP001203687"/>
    </source>
</evidence>
<dbReference type="InterPro" id="IPR036873">
    <property type="entry name" value="Rhodanese-like_dom_sf"/>
</dbReference>
<organism evidence="3 4">
    <name type="scientific">Psychroserpens algicola</name>
    <dbReference type="NCBI Taxonomy" id="1719034"/>
    <lineage>
        <taxon>Bacteria</taxon>
        <taxon>Pseudomonadati</taxon>
        <taxon>Bacteroidota</taxon>
        <taxon>Flavobacteriia</taxon>
        <taxon>Flavobacteriales</taxon>
        <taxon>Flavobacteriaceae</taxon>
        <taxon>Psychroserpens</taxon>
    </lineage>
</organism>
<name>A0ABT0H8V6_9FLAO</name>
<dbReference type="RefSeq" id="WP_248412554.1">
    <property type="nucleotide sequence ID" value="NZ_JALPQF010000006.1"/>
</dbReference>
<dbReference type="Proteomes" id="UP001203687">
    <property type="component" value="Unassembled WGS sequence"/>
</dbReference>
<dbReference type="InterPro" id="IPR001763">
    <property type="entry name" value="Rhodanese-like_dom"/>
</dbReference>
<evidence type="ECO:0000259" key="2">
    <source>
        <dbReference type="PROSITE" id="PS50206"/>
    </source>
</evidence>
<dbReference type="Gene3D" id="3.40.250.10">
    <property type="entry name" value="Rhodanese-like domain"/>
    <property type="match status" value="1"/>
</dbReference>
<dbReference type="PANTHER" id="PTHR43031:SF16">
    <property type="entry name" value="OXIDOREDUCTASE"/>
    <property type="match status" value="1"/>
</dbReference>
<dbReference type="SMART" id="SM00450">
    <property type="entry name" value="RHOD"/>
    <property type="match status" value="1"/>
</dbReference>
<keyword evidence="1" id="KW-0732">Signal</keyword>
<feature type="chain" id="PRO_5046387995" evidence="1">
    <location>
        <begin position="19"/>
        <end position="173"/>
    </location>
</feature>
<dbReference type="CDD" id="cd00158">
    <property type="entry name" value="RHOD"/>
    <property type="match status" value="1"/>
</dbReference>
<dbReference type="InterPro" id="IPR050229">
    <property type="entry name" value="GlpE_sulfurtransferase"/>
</dbReference>
<keyword evidence="4" id="KW-1185">Reference proteome</keyword>
<protein>
    <submittedName>
        <fullName evidence="3">Rhodanese-like domain-containing protein</fullName>
    </submittedName>
</protein>
<comment type="caution">
    <text evidence="3">The sequence shown here is derived from an EMBL/GenBank/DDBJ whole genome shotgun (WGS) entry which is preliminary data.</text>
</comment>